<gene>
    <name evidence="8" type="ORF">LUZ63_003143</name>
</gene>
<dbReference type="SUPFAM" id="SSF52540">
    <property type="entry name" value="P-loop containing nucleoside triphosphate hydrolases"/>
    <property type="match status" value="1"/>
</dbReference>
<dbReference type="Pfam" id="PF00931">
    <property type="entry name" value="NB-ARC"/>
    <property type="match status" value="1"/>
</dbReference>
<evidence type="ECO:0000256" key="1">
    <source>
        <dbReference type="ARBA" id="ARBA00008894"/>
    </source>
</evidence>
<dbReference type="Proteomes" id="UP001151287">
    <property type="component" value="Unassembled WGS sequence"/>
</dbReference>
<comment type="caution">
    <text evidence="8">The sequence shown here is derived from an EMBL/GenBank/DDBJ whole genome shotgun (WGS) entry which is preliminary data.</text>
</comment>
<organism evidence="8 9">
    <name type="scientific">Rhynchospora breviuscula</name>
    <dbReference type="NCBI Taxonomy" id="2022672"/>
    <lineage>
        <taxon>Eukaryota</taxon>
        <taxon>Viridiplantae</taxon>
        <taxon>Streptophyta</taxon>
        <taxon>Embryophyta</taxon>
        <taxon>Tracheophyta</taxon>
        <taxon>Spermatophyta</taxon>
        <taxon>Magnoliopsida</taxon>
        <taxon>Liliopsida</taxon>
        <taxon>Poales</taxon>
        <taxon>Cyperaceae</taxon>
        <taxon>Cyperoideae</taxon>
        <taxon>Rhynchosporeae</taxon>
        <taxon>Rhynchospora</taxon>
    </lineage>
</organism>
<dbReference type="Gene3D" id="3.40.50.300">
    <property type="entry name" value="P-loop containing nucleotide triphosphate hydrolases"/>
    <property type="match status" value="1"/>
</dbReference>
<feature type="domain" description="Disease resistance N-terminal" evidence="7">
    <location>
        <begin position="5"/>
        <end position="89"/>
    </location>
</feature>
<evidence type="ECO:0000313" key="8">
    <source>
        <dbReference type="EMBL" id="KAJ1703364.1"/>
    </source>
</evidence>
<evidence type="ECO:0000256" key="3">
    <source>
        <dbReference type="ARBA" id="ARBA00022737"/>
    </source>
</evidence>
<dbReference type="EMBL" id="JAMQYH010000001">
    <property type="protein sequence ID" value="KAJ1703364.1"/>
    <property type="molecule type" value="Genomic_DNA"/>
</dbReference>
<evidence type="ECO:0000313" key="9">
    <source>
        <dbReference type="Proteomes" id="UP001151287"/>
    </source>
</evidence>
<protein>
    <submittedName>
        <fullName evidence="8">Uncharacterized protein</fullName>
    </submittedName>
</protein>
<keyword evidence="2" id="KW-0433">Leucine-rich repeat</keyword>
<sequence length="270" mass="31131">MAESVVSFVLTKLGDAIVKEVLRLYGVDKQVEKVSRELSRIQAFLKDADTKRIVDERQKQWVKEVRDLAYWIEDVIDTFLSEVPPKEHGKMKAFKRWFTKSKKLPAVHRIGDEINNIEERIQEINESRIRYGISNLGEGTEGEITQPVRRIMLPDVDEADIVGFEADKEKIINLLLDKSTTRRSVISIVGTGGLGKTTLTRKVYNSDTVKTQFPVRMWVTISQKFELIDILRKIADQLDIESPKDLSEHQLTKLYRSLAEEKYLLVLDDI</sequence>
<dbReference type="OrthoDB" id="1742798at2759"/>
<reference evidence="8" key="1">
    <citation type="journal article" date="2022" name="Cell">
        <title>Repeat-based holocentromeres influence genome architecture and karyotype evolution.</title>
        <authorList>
            <person name="Hofstatter P.G."/>
            <person name="Thangavel G."/>
            <person name="Lux T."/>
            <person name="Neumann P."/>
            <person name="Vondrak T."/>
            <person name="Novak P."/>
            <person name="Zhang M."/>
            <person name="Costa L."/>
            <person name="Castellani M."/>
            <person name="Scott A."/>
            <person name="Toegelov H."/>
            <person name="Fuchs J."/>
            <person name="Mata-Sucre Y."/>
            <person name="Dias Y."/>
            <person name="Vanzela A.L.L."/>
            <person name="Huettel B."/>
            <person name="Almeida C.C.S."/>
            <person name="Simkova H."/>
            <person name="Souza G."/>
            <person name="Pedrosa-Harand A."/>
            <person name="Macas J."/>
            <person name="Mayer K.F.X."/>
            <person name="Houben A."/>
            <person name="Marques A."/>
        </authorList>
    </citation>
    <scope>NUCLEOTIDE SEQUENCE</scope>
    <source>
        <strain evidence="8">RhyBre1mFocal</strain>
    </source>
</reference>
<dbReference type="AlphaFoldDB" id="A0A9Q0HYF5"/>
<name>A0A9Q0HYF5_9POAL</name>
<evidence type="ECO:0000259" key="6">
    <source>
        <dbReference type="Pfam" id="PF00931"/>
    </source>
</evidence>
<dbReference type="PRINTS" id="PR00364">
    <property type="entry name" value="DISEASERSIST"/>
</dbReference>
<dbReference type="InterPro" id="IPR041118">
    <property type="entry name" value="Rx_N"/>
</dbReference>
<keyword evidence="4" id="KW-0547">Nucleotide-binding</keyword>
<keyword evidence="9" id="KW-1185">Reference proteome</keyword>
<evidence type="ECO:0000256" key="4">
    <source>
        <dbReference type="ARBA" id="ARBA00022741"/>
    </source>
</evidence>
<feature type="domain" description="NB-ARC" evidence="6">
    <location>
        <begin position="165"/>
        <end position="270"/>
    </location>
</feature>
<evidence type="ECO:0000256" key="5">
    <source>
        <dbReference type="ARBA" id="ARBA00022821"/>
    </source>
</evidence>
<dbReference type="Gene3D" id="1.20.5.4130">
    <property type="match status" value="1"/>
</dbReference>
<accession>A0A9Q0HYF5</accession>
<dbReference type="Pfam" id="PF18052">
    <property type="entry name" value="Rx_N"/>
    <property type="match status" value="1"/>
</dbReference>
<comment type="similarity">
    <text evidence="1">Belongs to the disease resistance NB-LRR family.</text>
</comment>
<dbReference type="InterPro" id="IPR027417">
    <property type="entry name" value="P-loop_NTPase"/>
</dbReference>
<keyword evidence="5" id="KW-0611">Plant defense</keyword>
<dbReference type="InterPro" id="IPR038005">
    <property type="entry name" value="RX-like_CC"/>
</dbReference>
<dbReference type="InterPro" id="IPR002182">
    <property type="entry name" value="NB-ARC"/>
</dbReference>
<dbReference type="GO" id="GO:0006952">
    <property type="term" value="P:defense response"/>
    <property type="evidence" value="ECO:0007669"/>
    <property type="project" value="UniProtKB-KW"/>
</dbReference>
<dbReference type="GO" id="GO:0043531">
    <property type="term" value="F:ADP binding"/>
    <property type="evidence" value="ECO:0007669"/>
    <property type="project" value="InterPro"/>
</dbReference>
<dbReference type="CDD" id="cd14798">
    <property type="entry name" value="RX-CC_like"/>
    <property type="match status" value="1"/>
</dbReference>
<proteinExistence type="inferred from homology"/>
<keyword evidence="3" id="KW-0677">Repeat</keyword>
<evidence type="ECO:0000259" key="7">
    <source>
        <dbReference type="Pfam" id="PF18052"/>
    </source>
</evidence>
<evidence type="ECO:0000256" key="2">
    <source>
        <dbReference type="ARBA" id="ARBA00022614"/>
    </source>
</evidence>
<dbReference type="PANTHER" id="PTHR19338">
    <property type="entry name" value="TRANSLOCASE OF INNER MITOCHONDRIAL MEMBRANE 13 HOMOLOG"/>
    <property type="match status" value="1"/>
</dbReference>
<dbReference type="PANTHER" id="PTHR19338:SF66">
    <property type="entry name" value="NB-ARC DOMAIN-CONTAINING PROTEIN"/>
    <property type="match status" value="1"/>
</dbReference>